<accession>A0A7X0IXM1</accession>
<sequence length="190" mass="20971">MASRRERRLWLVSMASLPLLLAGNFAVDAWRNAKEYVRRNELQVHSSISGQAYAGALWSISQTRLIGDGRNTKITFPGQMRLLILQMTAQAEEEIGSSWSECQLTLTDPSGRRWLPLNFLLSDSISRDLDPQATPADGCDAASRKPPAKGAGTLIEEKFVVPADVIPLLSVRLSFASTRPNAIAFPLRLH</sequence>
<dbReference type="EMBL" id="JACHBG010000025">
    <property type="protein sequence ID" value="MBB6488698.1"/>
    <property type="molecule type" value="Genomic_DNA"/>
</dbReference>
<dbReference type="Proteomes" id="UP000565576">
    <property type="component" value="Unassembled WGS sequence"/>
</dbReference>
<evidence type="ECO:0000313" key="2">
    <source>
        <dbReference type="Proteomes" id="UP000565576"/>
    </source>
</evidence>
<reference evidence="1 2" key="1">
    <citation type="submission" date="2020-08" db="EMBL/GenBank/DDBJ databases">
        <title>Genomic Encyclopedia of Type Strains, Phase IV (KMG-V): Genome sequencing to study the core and pangenomes of soil and plant-associated prokaryotes.</title>
        <authorList>
            <person name="Whitman W."/>
        </authorList>
    </citation>
    <scope>NUCLEOTIDE SEQUENCE [LARGE SCALE GENOMIC DNA]</scope>
    <source>
        <strain evidence="1 2">SEMIA 4060</strain>
    </source>
</reference>
<organism evidence="1 2">
    <name type="scientific">Rhizobium lusitanum</name>
    <dbReference type="NCBI Taxonomy" id="293958"/>
    <lineage>
        <taxon>Bacteria</taxon>
        <taxon>Pseudomonadati</taxon>
        <taxon>Pseudomonadota</taxon>
        <taxon>Alphaproteobacteria</taxon>
        <taxon>Hyphomicrobiales</taxon>
        <taxon>Rhizobiaceae</taxon>
        <taxon>Rhizobium/Agrobacterium group</taxon>
        <taxon>Rhizobium</taxon>
    </lineage>
</organism>
<protein>
    <submittedName>
        <fullName evidence="1">Uncharacterized protein</fullName>
    </submittedName>
</protein>
<dbReference type="AlphaFoldDB" id="A0A7X0IXM1"/>
<proteinExistence type="predicted"/>
<evidence type="ECO:0000313" key="1">
    <source>
        <dbReference type="EMBL" id="MBB6488698.1"/>
    </source>
</evidence>
<name>A0A7X0IXM1_9HYPH</name>
<gene>
    <name evidence="1" type="ORF">GGD46_006018</name>
</gene>
<dbReference type="RefSeq" id="WP_184710340.1">
    <property type="nucleotide sequence ID" value="NZ_JACHBG010000025.1"/>
</dbReference>
<comment type="caution">
    <text evidence="1">The sequence shown here is derived from an EMBL/GenBank/DDBJ whole genome shotgun (WGS) entry which is preliminary data.</text>
</comment>